<evidence type="ECO:0000256" key="6">
    <source>
        <dbReference type="SAM" id="MobiDB-lite"/>
    </source>
</evidence>
<dbReference type="AlphaFoldDB" id="A0A1Y1I1W9"/>
<keyword evidence="9" id="KW-1185">Reference proteome</keyword>
<evidence type="ECO:0000313" key="9">
    <source>
        <dbReference type="Proteomes" id="UP000054558"/>
    </source>
</evidence>
<feature type="zinc finger region" description="C3H1-type" evidence="5">
    <location>
        <begin position="36"/>
        <end position="64"/>
    </location>
</feature>
<feature type="compositionally biased region" description="Acidic residues" evidence="6">
    <location>
        <begin position="433"/>
        <end position="442"/>
    </location>
</feature>
<gene>
    <name evidence="8" type="ORF">KFL_002120080</name>
</gene>
<feature type="domain" description="C3H1-type" evidence="7">
    <location>
        <begin position="297"/>
        <end position="325"/>
    </location>
</feature>
<dbReference type="SUPFAM" id="SSF90229">
    <property type="entry name" value="CCCH zinc finger"/>
    <property type="match status" value="5"/>
</dbReference>
<proteinExistence type="predicted"/>
<evidence type="ECO:0000259" key="7">
    <source>
        <dbReference type="PROSITE" id="PS50103"/>
    </source>
</evidence>
<feature type="zinc finger region" description="C3H1-type" evidence="5">
    <location>
        <begin position="297"/>
        <end position="325"/>
    </location>
</feature>
<feature type="domain" description="C3H1-type" evidence="7">
    <location>
        <begin position="79"/>
        <end position="107"/>
    </location>
</feature>
<dbReference type="OrthoDB" id="411372at2759"/>
<evidence type="ECO:0000256" key="4">
    <source>
        <dbReference type="ARBA" id="ARBA00023125"/>
    </source>
</evidence>
<organism evidence="8 9">
    <name type="scientific">Klebsormidium nitens</name>
    <name type="common">Green alga</name>
    <name type="synonym">Ulothrix nitens</name>
    <dbReference type="NCBI Taxonomy" id="105231"/>
    <lineage>
        <taxon>Eukaryota</taxon>
        <taxon>Viridiplantae</taxon>
        <taxon>Streptophyta</taxon>
        <taxon>Klebsormidiophyceae</taxon>
        <taxon>Klebsormidiales</taxon>
        <taxon>Klebsormidiaceae</taxon>
        <taxon>Klebsormidium</taxon>
    </lineage>
</organism>
<evidence type="ECO:0000256" key="1">
    <source>
        <dbReference type="ARBA" id="ARBA00022723"/>
    </source>
</evidence>
<dbReference type="OMA" id="MDSGAYP"/>
<protein>
    <recommendedName>
        <fullName evidence="7">C3H1-type domain-containing protein</fullName>
    </recommendedName>
</protein>
<dbReference type="PANTHER" id="PTHR12506">
    <property type="entry name" value="PROTEIN PHOSPHATASE RELATED"/>
    <property type="match status" value="1"/>
</dbReference>
<evidence type="ECO:0000256" key="3">
    <source>
        <dbReference type="ARBA" id="ARBA00022833"/>
    </source>
</evidence>
<feature type="zinc finger region" description="C3H1-type" evidence="5">
    <location>
        <begin position="343"/>
        <end position="371"/>
    </location>
</feature>
<evidence type="ECO:0000256" key="2">
    <source>
        <dbReference type="ARBA" id="ARBA00022771"/>
    </source>
</evidence>
<name>A0A1Y1I1W9_KLENI</name>
<dbReference type="Proteomes" id="UP000054558">
    <property type="component" value="Unassembled WGS sequence"/>
</dbReference>
<dbReference type="EMBL" id="DF237161">
    <property type="protein sequence ID" value="GAQ84914.1"/>
    <property type="molecule type" value="Genomic_DNA"/>
</dbReference>
<sequence>MDWQKRRDPDEAAWHLSQMNLQSNESEVVGGPYPERPGEPNCVYYLRTGQCGYGLSCRFNHPPDRNQGSSRGGQEFPERPGQEDCGYYLKTGQCKFGPTCRYNHPKDRAGSQGKVQLSPFGLPLRPEEKECAYYLRTGTCKYGVTCKYHHPVLPNFPDPANLGFPSLGMLASDSQTGQTQSFPQLPHSGAPAGVPQMPWNPRAFPLPGGFPQMRLMGPSPPLLPLGQGVFNPYSTQIPRPMEGLQQPTLPFLFNPQQGGQSDQSIQPLAPPEGFPQFMQGGGFGQHAERKDVHYPERPGQPECQYYMKTGECKFGASCRFHHPKDRSAPSPTCVLSPMGLPLRPGAPACAFYTRYGICKFGHTCKFDHPVNDHLSYSPSASSLSDMPVAPYPVTLSRTRAAPLTLEARQPRVDEESATIGGPADEAGGSGGAAEDESDPPLN</sequence>
<dbReference type="GO" id="GO:0008270">
    <property type="term" value="F:zinc ion binding"/>
    <property type="evidence" value="ECO:0007669"/>
    <property type="project" value="UniProtKB-KW"/>
</dbReference>
<feature type="domain" description="C3H1-type" evidence="7">
    <location>
        <begin position="343"/>
        <end position="371"/>
    </location>
</feature>
<feature type="domain" description="C3H1-type" evidence="7">
    <location>
        <begin position="125"/>
        <end position="153"/>
    </location>
</feature>
<keyword evidence="3 5" id="KW-0862">Zinc</keyword>
<dbReference type="Gene3D" id="2.30.30.1190">
    <property type="match status" value="1"/>
</dbReference>
<keyword evidence="4" id="KW-0238">DNA-binding</keyword>
<dbReference type="InterPro" id="IPR050974">
    <property type="entry name" value="Plant_ZF_CCCH"/>
</dbReference>
<evidence type="ECO:0000313" key="8">
    <source>
        <dbReference type="EMBL" id="GAQ84914.1"/>
    </source>
</evidence>
<dbReference type="GO" id="GO:0003729">
    <property type="term" value="F:mRNA binding"/>
    <property type="evidence" value="ECO:0000318"/>
    <property type="project" value="GO_Central"/>
</dbReference>
<dbReference type="GO" id="GO:0003677">
    <property type="term" value="F:DNA binding"/>
    <property type="evidence" value="ECO:0007669"/>
    <property type="project" value="UniProtKB-KW"/>
</dbReference>
<dbReference type="SMART" id="SM00356">
    <property type="entry name" value="ZnF_C3H1"/>
    <property type="match status" value="5"/>
</dbReference>
<feature type="region of interest" description="Disordered" evidence="6">
    <location>
        <begin position="401"/>
        <end position="442"/>
    </location>
</feature>
<dbReference type="PANTHER" id="PTHR12506:SF50">
    <property type="entry name" value="ZINC FINGER CCCH DOMAIN-CONTAINING PROTEIN 26"/>
    <property type="match status" value="1"/>
</dbReference>
<dbReference type="PROSITE" id="PS50103">
    <property type="entry name" value="ZF_C3H1"/>
    <property type="match status" value="5"/>
</dbReference>
<keyword evidence="2 5" id="KW-0863">Zinc-finger</keyword>
<dbReference type="FunFam" id="4.10.1000.10:FF:000030">
    <property type="entry name" value="CCCH type zinc finger protein"/>
    <property type="match status" value="1"/>
</dbReference>
<dbReference type="Gene3D" id="4.10.1000.10">
    <property type="entry name" value="Zinc finger, CCCH-type"/>
    <property type="match status" value="2"/>
</dbReference>
<feature type="zinc finger region" description="C3H1-type" evidence="5">
    <location>
        <begin position="125"/>
        <end position="153"/>
    </location>
</feature>
<accession>A0A1Y1I1W9</accession>
<evidence type="ECO:0000256" key="5">
    <source>
        <dbReference type="PROSITE-ProRule" id="PRU00723"/>
    </source>
</evidence>
<dbReference type="Pfam" id="PF00642">
    <property type="entry name" value="zf-CCCH"/>
    <property type="match status" value="5"/>
</dbReference>
<keyword evidence="1 5" id="KW-0479">Metal-binding</keyword>
<reference evidence="8 9" key="1">
    <citation type="journal article" date="2014" name="Nat. Commun.">
        <title>Klebsormidium flaccidum genome reveals primary factors for plant terrestrial adaptation.</title>
        <authorList>
            <person name="Hori K."/>
            <person name="Maruyama F."/>
            <person name="Fujisawa T."/>
            <person name="Togashi T."/>
            <person name="Yamamoto N."/>
            <person name="Seo M."/>
            <person name="Sato S."/>
            <person name="Yamada T."/>
            <person name="Mori H."/>
            <person name="Tajima N."/>
            <person name="Moriyama T."/>
            <person name="Ikeuchi M."/>
            <person name="Watanabe M."/>
            <person name="Wada H."/>
            <person name="Kobayashi K."/>
            <person name="Saito M."/>
            <person name="Masuda T."/>
            <person name="Sasaki-Sekimoto Y."/>
            <person name="Mashiguchi K."/>
            <person name="Awai K."/>
            <person name="Shimojima M."/>
            <person name="Masuda S."/>
            <person name="Iwai M."/>
            <person name="Nobusawa T."/>
            <person name="Narise T."/>
            <person name="Kondo S."/>
            <person name="Saito H."/>
            <person name="Sato R."/>
            <person name="Murakawa M."/>
            <person name="Ihara Y."/>
            <person name="Oshima-Yamada Y."/>
            <person name="Ohtaka K."/>
            <person name="Satoh M."/>
            <person name="Sonobe K."/>
            <person name="Ishii M."/>
            <person name="Ohtani R."/>
            <person name="Kanamori-Sato M."/>
            <person name="Honoki R."/>
            <person name="Miyazaki D."/>
            <person name="Mochizuki H."/>
            <person name="Umetsu J."/>
            <person name="Higashi K."/>
            <person name="Shibata D."/>
            <person name="Kamiya Y."/>
            <person name="Sato N."/>
            <person name="Nakamura Y."/>
            <person name="Tabata S."/>
            <person name="Ida S."/>
            <person name="Kurokawa K."/>
            <person name="Ohta H."/>
        </authorList>
    </citation>
    <scope>NUCLEOTIDE SEQUENCE [LARGE SCALE GENOMIC DNA]</scope>
    <source>
        <strain evidence="8 9">NIES-2285</strain>
    </source>
</reference>
<feature type="zinc finger region" description="C3H1-type" evidence="5">
    <location>
        <begin position="79"/>
        <end position="107"/>
    </location>
</feature>
<dbReference type="InterPro" id="IPR000571">
    <property type="entry name" value="Znf_CCCH"/>
</dbReference>
<feature type="domain" description="C3H1-type" evidence="7">
    <location>
        <begin position="36"/>
        <end position="64"/>
    </location>
</feature>
<dbReference type="STRING" id="105231.A0A1Y1I1W9"/>
<feature type="region of interest" description="Disordered" evidence="6">
    <location>
        <begin position="62"/>
        <end position="81"/>
    </location>
</feature>
<dbReference type="InterPro" id="IPR036855">
    <property type="entry name" value="Znf_CCCH_sf"/>
</dbReference>